<comment type="caution">
    <text evidence="3">The sequence shown here is derived from an EMBL/GenBank/DDBJ whole genome shotgun (WGS) entry which is preliminary data.</text>
</comment>
<feature type="region of interest" description="Disordered" evidence="1">
    <location>
        <begin position="411"/>
        <end position="430"/>
    </location>
</feature>
<name>A0A8S1B216_ARCPL</name>
<evidence type="ECO:0000256" key="1">
    <source>
        <dbReference type="SAM" id="MobiDB-lite"/>
    </source>
</evidence>
<reference evidence="3 4" key="1">
    <citation type="submission" date="2020-04" db="EMBL/GenBank/DDBJ databases">
        <authorList>
            <person name="Wallbank WR R."/>
            <person name="Pardo Diaz C."/>
            <person name="Kozak K."/>
            <person name="Martin S."/>
            <person name="Jiggins C."/>
            <person name="Moest M."/>
            <person name="Warren A I."/>
            <person name="Byers J.R.P. K."/>
            <person name="Montejo-Kovacevich G."/>
            <person name="Yen C E."/>
        </authorList>
    </citation>
    <scope>NUCLEOTIDE SEQUENCE [LARGE SCALE GENOMIC DNA]</scope>
</reference>
<evidence type="ECO:0000313" key="3">
    <source>
        <dbReference type="EMBL" id="CAB3253448.1"/>
    </source>
</evidence>
<keyword evidence="2" id="KW-0472">Membrane</keyword>
<gene>
    <name evidence="3" type="ORF">APLA_LOCUS14110</name>
</gene>
<sequence length="562" mass="62903">MNLQAELCLWTLLGLVRTIFDATLFKVNANLKQVWQMSMPAELSMPVQHVLRTMISGIMLVQCFTVYVYLASYIVLLYPVFLEERPALVLPWLLLAAIRKLLCELTSLAVGLGTCVLLGTAKPACIRFIVVKISSIMPAFYMWMLVYSYYHVLKVASAFKTFPVLLPPDEPDEGLELAVRRRRTKSLFTEEHLRKKLVAGFYAETSQPCTNTISQRSKLNTMALPVNTKCSDSSIDDGQVDGDILQPLSVASTRNIDVGTYDDWFGSEVVVPRGDRILEQLITMLLRIGIYLNKDGAESIKSHMFNPNISTLWAPCENIEAVSSDGSDTPPHVANSKGHTASYLREYPQIFMKRLSSEAPQPDVTVIQVQNTESVVKNRLRTESYEIPPLEIEKNVSVRTLSLQNKKSSRSSISIGLQVPNPQNEQNTQNHNENLNKFVGEIINNCIRTISDRSKAKSEEIVQSLIAFAIPSDETLLPKREELKQRLSCENSLIEQNKNEETDTSSSESTKSKDEQVTDILEVQNSEAAENNSAGTLNVQNNQRNTSHTKNAASSINKVKKD</sequence>
<dbReference type="OrthoDB" id="6819313at2759"/>
<feature type="region of interest" description="Disordered" evidence="1">
    <location>
        <begin position="494"/>
        <end position="562"/>
    </location>
</feature>
<evidence type="ECO:0000313" key="4">
    <source>
        <dbReference type="Proteomes" id="UP000494106"/>
    </source>
</evidence>
<feature type="transmembrane region" description="Helical" evidence="2">
    <location>
        <begin position="129"/>
        <end position="150"/>
    </location>
</feature>
<dbReference type="AlphaFoldDB" id="A0A8S1B216"/>
<evidence type="ECO:0000256" key="2">
    <source>
        <dbReference type="SAM" id="Phobius"/>
    </source>
</evidence>
<feature type="transmembrane region" description="Helical" evidence="2">
    <location>
        <begin position="58"/>
        <end position="81"/>
    </location>
</feature>
<feature type="compositionally biased region" description="Low complexity" evidence="1">
    <location>
        <begin position="418"/>
        <end position="430"/>
    </location>
</feature>
<feature type="compositionally biased region" description="Polar residues" evidence="1">
    <location>
        <begin position="523"/>
        <end position="562"/>
    </location>
</feature>
<keyword evidence="4" id="KW-1185">Reference proteome</keyword>
<proteinExistence type="predicted"/>
<keyword evidence="2" id="KW-0812">Transmembrane</keyword>
<accession>A0A8S1B216</accession>
<dbReference type="EMBL" id="CADEBC010000561">
    <property type="protein sequence ID" value="CAB3253448.1"/>
    <property type="molecule type" value="Genomic_DNA"/>
</dbReference>
<feature type="transmembrane region" description="Helical" evidence="2">
    <location>
        <begin position="93"/>
        <end position="117"/>
    </location>
</feature>
<keyword evidence="2" id="KW-1133">Transmembrane helix</keyword>
<dbReference type="Proteomes" id="UP000494106">
    <property type="component" value="Unassembled WGS sequence"/>
</dbReference>
<organism evidence="3 4">
    <name type="scientific">Arctia plantaginis</name>
    <name type="common">Wood tiger moth</name>
    <name type="synonym">Phalaena plantaginis</name>
    <dbReference type="NCBI Taxonomy" id="874455"/>
    <lineage>
        <taxon>Eukaryota</taxon>
        <taxon>Metazoa</taxon>
        <taxon>Ecdysozoa</taxon>
        <taxon>Arthropoda</taxon>
        <taxon>Hexapoda</taxon>
        <taxon>Insecta</taxon>
        <taxon>Pterygota</taxon>
        <taxon>Neoptera</taxon>
        <taxon>Endopterygota</taxon>
        <taxon>Lepidoptera</taxon>
        <taxon>Glossata</taxon>
        <taxon>Ditrysia</taxon>
        <taxon>Noctuoidea</taxon>
        <taxon>Erebidae</taxon>
        <taxon>Arctiinae</taxon>
        <taxon>Arctia</taxon>
    </lineage>
</organism>
<protein>
    <submittedName>
        <fullName evidence="3">Uncharacterized protein</fullName>
    </submittedName>
</protein>